<evidence type="ECO:0000313" key="3">
    <source>
        <dbReference type="Proteomes" id="UP000001876"/>
    </source>
</evidence>
<dbReference type="EMBL" id="GG663736">
    <property type="protein sequence ID" value="EEH59954.1"/>
    <property type="molecule type" value="Genomic_DNA"/>
</dbReference>
<accession>C1MLK0</accession>
<gene>
    <name evidence="2" type="ORF">MICPUCDRAFT_70192</name>
</gene>
<keyword evidence="1" id="KW-0175">Coiled coil</keyword>
<dbReference type="AlphaFoldDB" id="C1MLK0"/>
<proteinExistence type="predicted"/>
<dbReference type="KEGG" id="mpp:MICPUCDRAFT_70192"/>
<organism evidence="3">
    <name type="scientific">Micromonas pusilla (strain CCMP1545)</name>
    <name type="common">Picoplanktonic green alga</name>
    <dbReference type="NCBI Taxonomy" id="564608"/>
    <lineage>
        <taxon>Eukaryota</taxon>
        <taxon>Viridiplantae</taxon>
        <taxon>Chlorophyta</taxon>
        <taxon>Mamiellophyceae</taxon>
        <taxon>Mamiellales</taxon>
        <taxon>Mamiellaceae</taxon>
        <taxon>Micromonas</taxon>
    </lineage>
</organism>
<feature type="coiled-coil region" evidence="1">
    <location>
        <begin position="231"/>
        <end position="262"/>
    </location>
</feature>
<evidence type="ECO:0000256" key="1">
    <source>
        <dbReference type="SAM" id="Coils"/>
    </source>
</evidence>
<protein>
    <submittedName>
        <fullName evidence="2">Predicted protein</fullName>
    </submittedName>
</protein>
<name>C1MLK0_MICPC</name>
<reference evidence="2 3" key="1">
    <citation type="journal article" date="2009" name="Science">
        <title>Green evolution and dynamic adaptations revealed by genomes of the marine picoeukaryotes Micromonas.</title>
        <authorList>
            <person name="Worden A.Z."/>
            <person name="Lee J.H."/>
            <person name="Mock T."/>
            <person name="Rouze P."/>
            <person name="Simmons M.P."/>
            <person name="Aerts A.L."/>
            <person name="Allen A.E."/>
            <person name="Cuvelier M.L."/>
            <person name="Derelle E."/>
            <person name="Everett M.V."/>
            <person name="Foulon E."/>
            <person name="Grimwood J."/>
            <person name="Gundlach H."/>
            <person name="Henrissat B."/>
            <person name="Napoli C."/>
            <person name="McDonald S.M."/>
            <person name="Parker M.S."/>
            <person name="Rombauts S."/>
            <person name="Salamov A."/>
            <person name="Von Dassow P."/>
            <person name="Badger J.H."/>
            <person name="Coutinho P.M."/>
            <person name="Demir E."/>
            <person name="Dubchak I."/>
            <person name="Gentemann C."/>
            <person name="Eikrem W."/>
            <person name="Gready J.E."/>
            <person name="John U."/>
            <person name="Lanier W."/>
            <person name="Lindquist E.A."/>
            <person name="Lucas S."/>
            <person name="Mayer K.F."/>
            <person name="Moreau H."/>
            <person name="Not F."/>
            <person name="Otillar R."/>
            <person name="Panaud O."/>
            <person name="Pangilinan J."/>
            <person name="Paulsen I."/>
            <person name="Piegu B."/>
            <person name="Poliakov A."/>
            <person name="Robbens S."/>
            <person name="Schmutz J."/>
            <person name="Toulza E."/>
            <person name="Wyss T."/>
            <person name="Zelensky A."/>
            <person name="Zhou K."/>
            <person name="Armbrust E.V."/>
            <person name="Bhattacharya D."/>
            <person name="Goodenough U.W."/>
            <person name="Van de Peer Y."/>
            <person name="Grigoriev I.V."/>
        </authorList>
    </citation>
    <scope>NUCLEOTIDE SEQUENCE [LARGE SCALE GENOMIC DNA]</scope>
    <source>
        <strain evidence="2 3">CCMP1545</strain>
    </source>
</reference>
<dbReference type="RefSeq" id="XP_003056578.1">
    <property type="nucleotide sequence ID" value="XM_003056532.1"/>
</dbReference>
<keyword evidence="3" id="KW-1185">Reference proteome</keyword>
<sequence length="554" mass="62596">MGYRILYLRTVRVRVQLYTTTKVQYTYSRTRMQHYFVGIKYMYVYIQYTYVYNIVRVLISVTRGKKLLPHFKNVHEMHRAQLSDITDFRQRTRKELDAPRKEMHLRRAEISLLRKKLSIVVNAFLAERNKSEERIREVRFYLLRRCCRIRRLVFQLFFLPRSDIVSSDAGLPALACKLVAQPRLQPTVIPCSPFLPRPFAQLARAYKRDLSERDYSLASIKLQMCNYRQHIRVLEMQRSALNDDAENKKAECEILGAQLSEEKYSSSMLKSEIVCLKEALQGAAADLCEADAEVSHLKKNTMSVLEHTKVVESYCPHVKDSTSLSTSRKTSGILFREHFKEEAELNFKDFQSCTGKNHDAPESSKFHKKGIGHQVEEHILTFQGKSSLAHTGLPLAEVELESISYEDAADRVSPLAKSSGIQIIPGQGITTKPLSPHALDYRDMEKAGTAKKVQPAQQASLDDKSVGRNKVVREACLDTCVKEAGCAVKSGLRVPLVGIQELTKGSGPSEATDVSARGGLSKKRRLLGQVPVLGSDTLPSALLYGLGEDFRAPK</sequence>
<dbReference type="Proteomes" id="UP000001876">
    <property type="component" value="Unassembled WGS sequence"/>
</dbReference>
<evidence type="ECO:0000313" key="2">
    <source>
        <dbReference type="EMBL" id="EEH59954.1"/>
    </source>
</evidence>
<dbReference type="GeneID" id="9681597"/>